<evidence type="ECO:0000259" key="9">
    <source>
        <dbReference type="Pfam" id="PF00881"/>
    </source>
</evidence>
<dbReference type="GO" id="GO:0016491">
    <property type="term" value="F:oxidoreductase activity"/>
    <property type="evidence" value="ECO:0007669"/>
    <property type="project" value="UniProtKB-UniRule"/>
</dbReference>
<dbReference type="Gene3D" id="3.40.109.10">
    <property type="entry name" value="NADH Oxidase"/>
    <property type="match status" value="1"/>
</dbReference>
<dbReference type="PANTHER" id="PTHR43821:SF1">
    <property type="entry name" value="NAD(P)H NITROREDUCTASE YDJA-RELATED"/>
    <property type="match status" value="1"/>
</dbReference>
<comment type="caution">
    <text evidence="10">The sequence shown here is derived from an EMBL/GenBank/DDBJ whole genome shotgun (WGS) entry which is preliminary data.</text>
</comment>
<evidence type="ECO:0000313" key="10">
    <source>
        <dbReference type="EMBL" id="PZP27161.1"/>
    </source>
</evidence>
<keyword evidence="6 7" id="KW-0520">NAD</keyword>
<dbReference type="AlphaFoldDB" id="A0A2W5D5P9"/>
<comment type="similarity">
    <text evidence="1 7">Belongs to the nitroreductase family.</text>
</comment>
<dbReference type="InterPro" id="IPR026021">
    <property type="entry name" value="YdjA-like"/>
</dbReference>
<protein>
    <recommendedName>
        <fullName evidence="7">Putative NAD(P)H nitroreductase</fullName>
        <ecNumber evidence="7">1.-.-.-</ecNumber>
    </recommendedName>
</protein>
<keyword evidence="2 7" id="KW-0285">Flavoprotein</keyword>
<dbReference type="PANTHER" id="PTHR43821">
    <property type="entry name" value="NAD(P)H NITROREDUCTASE YDJA-RELATED"/>
    <property type="match status" value="1"/>
</dbReference>
<evidence type="ECO:0000256" key="8">
    <source>
        <dbReference type="PIRSR" id="PIRSR000232-1"/>
    </source>
</evidence>
<keyword evidence="4 7" id="KW-0521">NADP</keyword>
<evidence type="ECO:0000256" key="7">
    <source>
        <dbReference type="PIRNR" id="PIRNR000232"/>
    </source>
</evidence>
<dbReference type="Proteomes" id="UP000249633">
    <property type="component" value="Unassembled WGS sequence"/>
</dbReference>
<evidence type="ECO:0000256" key="5">
    <source>
        <dbReference type="ARBA" id="ARBA00023002"/>
    </source>
</evidence>
<feature type="domain" description="Nitroreductase" evidence="9">
    <location>
        <begin position="30"/>
        <end position="181"/>
    </location>
</feature>
<evidence type="ECO:0000313" key="11">
    <source>
        <dbReference type="Proteomes" id="UP000249633"/>
    </source>
</evidence>
<dbReference type="PIRSF" id="PIRSF000232">
    <property type="entry name" value="YdjA"/>
    <property type="match status" value="1"/>
</dbReference>
<gene>
    <name evidence="10" type="ORF">DI603_22545</name>
</gene>
<feature type="binding site" evidence="8">
    <location>
        <position position="56"/>
    </location>
    <ligand>
        <name>FMN</name>
        <dbReference type="ChEBI" id="CHEBI:58210"/>
        <note>ligand shared between dimeric partners</note>
    </ligand>
</feature>
<feature type="binding site" description="in other chain" evidence="8">
    <location>
        <begin position="31"/>
        <end position="33"/>
    </location>
    <ligand>
        <name>FMN</name>
        <dbReference type="ChEBI" id="CHEBI:58210"/>
        <note>ligand shared between dimeric partners</note>
    </ligand>
</feature>
<proteinExistence type="inferred from homology"/>
<name>A0A2W5D5P9_9BURK</name>
<dbReference type="InterPro" id="IPR052530">
    <property type="entry name" value="NAD(P)H_nitroreductase"/>
</dbReference>
<dbReference type="Pfam" id="PF00881">
    <property type="entry name" value="Nitroreductase"/>
    <property type="match status" value="1"/>
</dbReference>
<dbReference type="CDD" id="cd02135">
    <property type="entry name" value="YdjA-like"/>
    <property type="match status" value="1"/>
</dbReference>
<accession>A0A2W5D5P9</accession>
<dbReference type="EMBL" id="QFOD01000034">
    <property type="protein sequence ID" value="PZP27161.1"/>
    <property type="molecule type" value="Genomic_DNA"/>
</dbReference>
<feature type="binding site" evidence="8">
    <location>
        <position position="60"/>
    </location>
    <ligand>
        <name>FMN</name>
        <dbReference type="ChEBI" id="CHEBI:58210"/>
        <note>ligand shared between dimeric partners</note>
    </ligand>
</feature>
<dbReference type="SUPFAM" id="SSF55469">
    <property type="entry name" value="FMN-dependent nitroreductase-like"/>
    <property type="match status" value="1"/>
</dbReference>
<dbReference type="EC" id="1.-.-.-" evidence="7"/>
<feature type="binding site" description="in other chain" evidence="8">
    <location>
        <begin position="151"/>
        <end position="153"/>
    </location>
    <ligand>
        <name>FMN</name>
        <dbReference type="ChEBI" id="CHEBI:58210"/>
        <note>ligand shared between dimeric partners</note>
    </ligand>
</feature>
<comment type="cofactor">
    <cofactor evidence="8">
        <name>FMN</name>
        <dbReference type="ChEBI" id="CHEBI:58210"/>
    </cofactor>
    <text evidence="8">Binds 1 FMN per subunit.</text>
</comment>
<evidence type="ECO:0000256" key="6">
    <source>
        <dbReference type="ARBA" id="ARBA00023027"/>
    </source>
</evidence>
<sequence length="195" mass="20616">MSSSAVPALLSASSPPLSEDRRAELDSLLSRYSPWPLDAPAPNSAELDLVLDAALRAPDHGALRPWRYAVIAGDARSALGEVFVDAARLRGEAADAERFRAKAMAAPLIIAMAAHVRTGHKVPELEQLMSGAAAAMNMLNALHLLGYGGFWATGVHSRDPHIRRALGFGVQDHVLGFLYVGTARPGASAPARPLV</sequence>
<keyword evidence="3 7" id="KW-0288">FMN</keyword>
<dbReference type="InterPro" id="IPR000415">
    <property type="entry name" value="Nitroreductase-like"/>
</dbReference>
<dbReference type="InterPro" id="IPR029479">
    <property type="entry name" value="Nitroreductase"/>
</dbReference>
<evidence type="ECO:0000256" key="4">
    <source>
        <dbReference type="ARBA" id="ARBA00022857"/>
    </source>
</evidence>
<reference evidence="10 11" key="1">
    <citation type="submission" date="2017-08" db="EMBL/GenBank/DDBJ databases">
        <title>Infants hospitalized years apart are colonized by the same room-sourced microbial strains.</title>
        <authorList>
            <person name="Brooks B."/>
            <person name="Olm M.R."/>
            <person name="Firek B.A."/>
            <person name="Baker R."/>
            <person name="Thomas B.C."/>
            <person name="Morowitz M.J."/>
            <person name="Banfield J.F."/>
        </authorList>
    </citation>
    <scope>NUCLEOTIDE SEQUENCE [LARGE SCALE GENOMIC DNA]</scope>
    <source>
        <strain evidence="10">S2_012_000_R2_81</strain>
    </source>
</reference>
<evidence type="ECO:0000256" key="1">
    <source>
        <dbReference type="ARBA" id="ARBA00007118"/>
    </source>
</evidence>
<organism evidence="10 11">
    <name type="scientific">Roseateles depolymerans</name>
    <dbReference type="NCBI Taxonomy" id="76731"/>
    <lineage>
        <taxon>Bacteria</taxon>
        <taxon>Pseudomonadati</taxon>
        <taxon>Pseudomonadota</taxon>
        <taxon>Betaproteobacteria</taxon>
        <taxon>Burkholderiales</taxon>
        <taxon>Sphaerotilaceae</taxon>
        <taxon>Roseateles</taxon>
    </lineage>
</organism>
<evidence type="ECO:0000256" key="3">
    <source>
        <dbReference type="ARBA" id="ARBA00022643"/>
    </source>
</evidence>
<evidence type="ECO:0000256" key="2">
    <source>
        <dbReference type="ARBA" id="ARBA00022630"/>
    </source>
</evidence>
<keyword evidence="5 7" id="KW-0560">Oxidoreductase</keyword>